<proteinExistence type="predicted"/>
<name>A0ABS3PXY3_9FLAO</name>
<keyword evidence="2" id="KW-1185">Reference proteome</keyword>
<accession>A0ABS3PXY3</accession>
<evidence type="ECO:0000313" key="1">
    <source>
        <dbReference type="EMBL" id="MBO1883833.1"/>
    </source>
</evidence>
<gene>
    <name evidence="1" type="ORF">J4N46_05255</name>
</gene>
<sequence>METNTITFKEHLPLEKYQQLIKFLDNIGVEILENDFYYELSPRDLKKLEKAEQQSKEGRTINMNDLLTKLKAKYGN</sequence>
<dbReference type="EMBL" id="JAGDYP010000003">
    <property type="protein sequence ID" value="MBO1883833.1"/>
    <property type="molecule type" value="Genomic_DNA"/>
</dbReference>
<reference evidence="1 2" key="1">
    <citation type="submission" date="2021-03" db="EMBL/GenBank/DDBJ databases">
        <title>Isolation and description of Capnocytophaga bilenii sp. nov., a novel Capnocytophaga species, isolated from a gingivitis subject.</title>
        <authorList>
            <person name="Antezack A."/>
            <person name="Monnet-Corti V."/>
            <person name="La Scola B."/>
        </authorList>
    </citation>
    <scope>NUCLEOTIDE SEQUENCE [LARGE SCALE GENOMIC DNA]</scope>
    <source>
        <strain evidence="1 2">Marseille-Q4570</strain>
    </source>
</reference>
<organism evidence="1 2">
    <name type="scientific">Capnocytophaga bilenii</name>
    <dbReference type="NCBI Taxonomy" id="2819369"/>
    <lineage>
        <taxon>Bacteria</taxon>
        <taxon>Pseudomonadati</taxon>
        <taxon>Bacteroidota</taxon>
        <taxon>Flavobacteriia</taxon>
        <taxon>Flavobacteriales</taxon>
        <taxon>Flavobacteriaceae</taxon>
        <taxon>Capnocytophaga</taxon>
    </lineage>
</organism>
<dbReference type="RefSeq" id="WP_208058430.1">
    <property type="nucleotide sequence ID" value="NZ_JAGDYP010000003.1"/>
</dbReference>
<comment type="caution">
    <text evidence="1">The sequence shown here is derived from an EMBL/GenBank/DDBJ whole genome shotgun (WGS) entry which is preliminary data.</text>
</comment>
<evidence type="ECO:0000313" key="2">
    <source>
        <dbReference type="Proteomes" id="UP000681610"/>
    </source>
</evidence>
<dbReference type="Proteomes" id="UP000681610">
    <property type="component" value="Unassembled WGS sequence"/>
</dbReference>
<protein>
    <submittedName>
        <fullName evidence="1">Toxin-antitoxin system, antitoxin component</fullName>
    </submittedName>
</protein>